<protein>
    <recommendedName>
        <fullName evidence="4">YfhO family protein</fullName>
    </recommendedName>
</protein>
<keyword evidence="3" id="KW-1185">Reference proteome</keyword>
<accession>A0ABS7P6Z5</accession>
<feature type="transmembrane region" description="Helical" evidence="1">
    <location>
        <begin position="372"/>
        <end position="390"/>
    </location>
</feature>
<comment type="caution">
    <text evidence="2">The sequence shown here is derived from an EMBL/GenBank/DDBJ whole genome shotgun (WGS) entry which is preliminary data.</text>
</comment>
<feature type="transmembrane region" description="Helical" evidence="1">
    <location>
        <begin position="723"/>
        <end position="742"/>
    </location>
</feature>
<dbReference type="EMBL" id="JABUBU010000012">
    <property type="protein sequence ID" value="MBY6367657.1"/>
    <property type="molecule type" value="Genomic_DNA"/>
</dbReference>
<keyword evidence="1" id="KW-1133">Transmembrane helix</keyword>
<dbReference type="RefSeq" id="WP_222684926.1">
    <property type="nucleotide sequence ID" value="NZ_JABUBT010000014.1"/>
</dbReference>
<feature type="transmembrane region" description="Helical" evidence="1">
    <location>
        <begin position="242"/>
        <end position="264"/>
    </location>
</feature>
<name>A0ABS7P6Z5_9NOCA</name>
<reference evidence="2 3" key="1">
    <citation type="submission" date="2020-06" db="EMBL/GenBank/DDBJ databases">
        <title>Taxonomy, biology and ecology of Rhodococcus bacteria occurring in California pistachio and other woody hosts as revealed by genome sequence analyses.</title>
        <authorList>
            <person name="Gai Y."/>
            <person name="Riely B."/>
        </authorList>
    </citation>
    <scope>NUCLEOTIDE SEQUENCE [LARGE SCALE GENOMIC DNA]</scope>
    <source>
        <strain evidence="2 3">BP-281</strain>
    </source>
</reference>
<evidence type="ECO:0000256" key="1">
    <source>
        <dbReference type="SAM" id="Phobius"/>
    </source>
</evidence>
<proteinExistence type="predicted"/>
<feature type="transmembrane region" description="Helical" evidence="1">
    <location>
        <begin position="217"/>
        <end position="235"/>
    </location>
</feature>
<feature type="transmembrane region" description="Helical" evidence="1">
    <location>
        <begin position="30"/>
        <end position="49"/>
    </location>
</feature>
<evidence type="ECO:0000313" key="2">
    <source>
        <dbReference type="EMBL" id="MBY6367657.1"/>
    </source>
</evidence>
<feature type="transmembrane region" description="Helical" evidence="1">
    <location>
        <begin position="341"/>
        <end position="360"/>
    </location>
</feature>
<feature type="transmembrane region" description="Helical" evidence="1">
    <location>
        <begin position="420"/>
        <end position="439"/>
    </location>
</feature>
<gene>
    <name evidence="2" type="ORF">HQ603_12910</name>
</gene>
<feature type="transmembrane region" description="Helical" evidence="1">
    <location>
        <begin position="312"/>
        <end position="329"/>
    </location>
</feature>
<feature type="transmembrane region" description="Helical" evidence="1">
    <location>
        <begin position="119"/>
        <end position="142"/>
    </location>
</feature>
<feature type="transmembrane region" description="Helical" evidence="1">
    <location>
        <begin position="149"/>
        <end position="167"/>
    </location>
</feature>
<evidence type="ECO:0000313" key="3">
    <source>
        <dbReference type="Proteomes" id="UP000825228"/>
    </source>
</evidence>
<evidence type="ECO:0008006" key="4">
    <source>
        <dbReference type="Google" id="ProtNLM"/>
    </source>
</evidence>
<keyword evidence="1" id="KW-0812">Transmembrane</keyword>
<organism evidence="2 3">
    <name type="scientific">Rhodococcoides corynebacterioides</name>
    <dbReference type="NCBI Taxonomy" id="53972"/>
    <lineage>
        <taxon>Bacteria</taxon>
        <taxon>Bacillati</taxon>
        <taxon>Actinomycetota</taxon>
        <taxon>Actinomycetes</taxon>
        <taxon>Mycobacteriales</taxon>
        <taxon>Nocardiaceae</taxon>
        <taxon>Rhodococcoides</taxon>
    </lineage>
</organism>
<feature type="transmembrane region" description="Helical" evidence="1">
    <location>
        <begin position="397"/>
        <end position="414"/>
    </location>
</feature>
<feature type="transmembrane region" description="Helical" evidence="1">
    <location>
        <begin position="446"/>
        <end position="467"/>
    </location>
</feature>
<keyword evidence="1" id="KW-0472">Membrane</keyword>
<sequence>MTASADTTEAIEATGDAAVGNPRPGRRWDVLLGILAAVTVVGLVALAQWRGTRFFYVGDMYEQFAPLWHVLGSQLRSGQWVAMDPAAWMGGNYAAEALDGIWNPVNLANFVLVSYFDNLSLAAFVVAAEMLAILSIGVYLLARTYGAHRGPSFLVAVAIPVSGLTLWYEAAGWPAGLAAFTWFVHFWWSARRFALGRAPMIVPFAFGFLAMTAGNPYAPLGLVVVLAALGIELILRRDGRRLVLLTVMGACVGAIAPMVFLPLLGASEVTTRQSLAAIANDTFLVPDLGDLAAGSSPTYLPSISNWKGPLDSVPSTYLAWFVLPLLPWLRWSGRRRIPGGVGLLVVGSFYLIATLAPSNLWLFRWPFRLVEYLYVVVAVVFAVLLSRGLAPMTRRRVGATVAIVAFGAYSAWAVRPDLWLEHLVGLLVVGAGVAAAVTVGRRAGVAALAVVAVVGTAAVSMVQFSAFPSVAQPIAVDDEPRPDPLPDGGSPVFSVADMRRGAAEYRGVVLQLADRLSVTTEDSREGRLLFGNLARVADPGAVTSYTGMGFDSFADELCMDYRGAVCSGAVERIFAPASAAVDAPLVDVMGVSTLVVQRTLAPVETAGPPPPGWRLAAADPARVVWVRDSPMAASAGPVTWASAGIDTETRSSTPTSETVVVTADRAGTVLFSRLAWPGYSATVDGRPVEVAEGPAGLLSVDVPAGGGQLDVVYSSPGLAPGRAVAVAAAVVAVLASAAISVLDRRRRRRSVVNAGPARAD</sequence>
<dbReference type="Proteomes" id="UP000825228">
    <property type="component" value="Unassembled WGS sequence"/>
</dbReference>